<dbReference type="PANTHER" id="PTHR11863">
    <property type="entry name" value="STEROL DESATURASE"/>
    <property type="match status" value="1"/>
</dbReference>
<comment type="caution">
    <text evidence="7">The sequence shown here is derived from an EMBL/GenBank/DDBJ whole genome shotgun (WGS) entry which is preliminary data.</text>
</comment>
<feature type="transmembrane region" description="Helical" evidence="5">
    <location>
        <begin position="42"/>
        <end position="64"/>
    </location>
</feature>
<proteinExistence type="predicted"/>
<keyword evidence="4 5" id="KW-0472">Membrane</keyword>
<dbReference type="Proteomes" id="UP001162880">
    <property type="component" value="Unassembled WGS sequence"/>
</dbReference>
<feature type="transmembrane region" description="Helical" evidence="5">
    <location>
        <begin position="143"/>
        <end position="167"/>
    </location>
</feature>
<keyword evidence="2 5" id="KW-0812">Transmembrane</keyword>
<evidence type="ECO:0000259" key="6">
    <source>
        <dbReference type="Pfam" id="PF04116"/>
    </source>
</evidence>
<protein>
    <submittedName>
        <fullName evidence="7">Sterol desaturase family protein</fullName>
    </submittedName>
</protein>
<accession>A0ABT0B3H6</accession>
<dbReference type="Pfam" id="PF04116">
    <property type="entry name" value="FA_hydroxylase"/>
    <property type="match status" value="1"/>
</dbReference>
<keyword evidence="8" id="KW-1185">Reference proteome</keyword>
<evidence type="ECO:0000256" key="5">
    <source>
        <dbReference type="SAM" id="Phobius"/>
    </source>
</evidence>
<evidence type="ECO:0000256" key="4">
    <source>
        <dbReference type="ARBA" id="ARBA00023136"/>
    </source>
</evidence>
<dbReference type="EMBL" id="JALHLE010000020">
    <property type="protein sequence ID" value="MCJ2179587.1"/>
    <property type="molecule type" value="Genomic_DNA"/>
</dbReference>
<reference evidence="7" key="1">
    <citation type="submission" date="2022-03" db="EMBL/GenBank/DDBJ databases">
        <title>Identification of a novel bacterium isolated from mangrove sediments.</title>
        <authorList>
            <person name="Pan X."/>
        </authorList>
    </citation>
    <scope>NUCLEOTIDE SEQUENCE</scope>
    <source>
        <strain evidence="7">B2580</strain>
    </source>
</reference>
<evidence type="ECO:0000313" key="8">
    <source>
        <dbReference type="Proteomes" id="UP001162880"/>
    </source>
</evidence>
<evidence type="ECO:0000313" key="7">
    <source>
        <dbReference type="EMBL" id="MCJ2179587.1"/>
    </source>
</evidence>
<dbReference type="InterPro" id="IPR050307">
    <property type="entry name" value="Sterol_Desaturase_Related"/>
</dbReference>
<gene>
    <name evidence="7" type="ORF">MTR64_13510</name>
</gene>
<evidence type="ECO:0000256" key="1">
    <source>
        <dbReference type="ARBA" id="ARBA00004370"/>
    </source>
</evidence>
<dbReference type="RefSeq" id="WP_243994610.1">
    <property type="nucleotide sequence ID" value="NZ_JALHLE010000020.1"/>
</dbReference>
<keyword evidence="3 5" id="KW-1133">Transmembrane helix</keyword>
<evidence type="ECO:0000256" key="2">
    <source>
        <dbReference type="ARBA" id="ARBA00022692"/>
    </source>
</evidence>
<name>A0ABT0B3H6_9SPHN</name>
<feature type="domain" description="Fatty acid hydroxylase" evidence="6">
    <location>
        <begin position="81"/>
        <end position="233"/>
    </location>
</feature>
<dbReference type="InterPro" id="IPR006694">
    <property type="entry name" value="Fatty_acid_hydroxylase"/>
</dbReference>
<evidence type="ECO:0000256" key="3">
    <source>
        <dbReference type="ARBA" id="ARBA00022989"/>
    </source>
</evidence>
<feature type="transmembrane region" description="Helical" evidence="5">
    <location>
        <begin position="76"/>
        <end position="94"/>
    </location>
</feature>
<organism evidence="7 8">
    <name type="scientific">Novosphingobium album</name>
    <name type="common">ex Hu et al. 2023</name>
    <dbReference type="NCBI Taxonomy" id="2930093"/>
    <lineage>
        <taxon>Bacteria</taxon>
        <taxon>Pseudomonadati</taxon>
        <taxon>Pseudomonadota</taxon>
        <taxon>Alphaproteobacteria</taxon>
        <taxon>Sphingomonadales</taxon>
        <taxon>Sphingomonadaceae</taxon>
        <taxon>Novosphingobium</taxon>
    </lineage>
</organism>
<sequence>MMMSAVTWSLAITGTVLAAEIVAGRHKGIYTRDEVLLNTSCISIGLLLRPFGAVVLSTIVGLALPAGKGLLAGAPFWPAFIALLLLAEGANYAVHRACHEVKGSRVLDWLWRMHRTHHTARYVNVLLNFRVSPFWGLVGGLPWVATLGFYLGMTDATGAMLGVFMLWGIVTHSDFRWDDTLRNNRFTAPFFRAFEHVVITPGVHHTHHGFGKNGANYRNYGVFLAIYDWMFGTLVIPSARPARYGLPGNQPHWMDDALSPFKLGTIIERQRENRGPIGHNVQVATAEE</sequence>
<comment type="subcellular location">
    <subcellularLocation>
        <location evidence="1">Membrane</location>
    </subcellularLocation>
</comment>